<gene>
    <name evidence="2" type="ORF">CEW89_08380</name>
</gene>
<dbReference type="InterPro" id="IPR032876">
    <property type="entry name" value="J_dom"/>
</dbReference>
<dbReference type="KEGG" id="ceh:CEW89_08380"/>
<evidence type="ECO:0000313" key="2">
    <source>
        <dbReference type="EMBL" id="ATG47589.1"/>
    </source>
</evidence>
<dbReference type="Pfam" id="PF13550">
    <property type="entry name" value="Phage-tail_3"/>
    <property type="match status" value="1"/>
</dbReference>
<name>A0A291GB14_9RHOB</name>
<dbReference type="Proteomes" id="UP000217935">
    <property type="component" value="Chromosome"/>
</dbReference>
<reference evidence="2 3" key="1">
    <citation type="submission" date="2017-06" db="EMBL/GenBank/DDBJ databases">
        <title>Celeribacter sp. TSPH2 complete genome sequence.</title>
        <authorList>
            <person name="Woo J.-H."/>
            <person name="Kim H.-S."/>
        </authorList>
    </citation>
    <scope>NUCLEOTIDE SEQUENCE [LARGE SCALE GENOMIC DNA]</scope>
    <source>
        <strain evidence="2 3">TSPH2</strain>
    </source>
</reference>
<dbReference type="EMBL" id="CP022196">
    <property type="protein sequence ID" value="ATG47589.1"/>
    <property type="molecule type" value="Genomic_DNA"/>
</dbReference>
<evidence type="ECO:0000313" key="3">
    <source>
        <dbReference type="Proteomes" id="UP000217935"/>
    </source>
</evidence>
<feature type="domain" description="Tip attachment protein J" evidence="1">
    <location>
        <begin position="663"/>
        <end position="766"/>
    </location>
</feature>
<protein>
    <recommendedName>
        <fullName evidence="1">Tip attachment protein J domain-containing protein</fullName>
    </recommendedName>
</protein>
<accession>A0A291GB14</accession>
<keyword evidence="3" id="KW-1185">Reference proteome</keyword>
<sequence>MGVIAVYREPLAVVAAPTVRHMPDGLSLSDMAAQMHGLPPEFWERGTICINGHAVPGGMWSVIRPKPASNGVPIEVSFHVAAAGGGGDDGGGKNPLAFIAAIALTVATGWIAGGGLQSAFGWSAFAKGTVGAYLAAAGVSYVGQLLLASLSPTPTSSEAGADTSSLKNAAASGNVLRPNAPIPRVAGTRKIYPPLICEPFAYFDGQDEVVEAVYALAGPHDLSDIRINDAPITAIGSIEVETREGWKGDAPLGLIERFARTESVRNELSPHSVSEEDGAVLDVGEGSVSLALPQPRTVVTRYDPDEHQLQFTFPAGLNKNAGDDKYRVPLRIAMRQVGSSEWINLPEFHYQAASQRGLRATLRLVWSDDPSATPSAASTEGWVEARSVCAGQTVAPTGDAYEADDYFYLGSGDTYLVNTNAFSTGLDNVALGHYEAQVVLDRALFTPARWEIRIQRGYAFKASDYSTLSYQLSGAVRDFYGYQGTTTPRIQQSRDGLSDSLYLMRSVSIWNEHPAPTDDCGYIAIRARNLTMDKVSVLASGYVKDWDGEAWANWTITSNPAPHLRDIIAGTLSAKSIPESIVDDAELVEWRADCIAKRYEVNALIEDKSMAEAAAIVASCGYGMLRQSEKWGVVRDHDRSAETPVQIFSPRNSANFQWSKAFSDVPDAFLVTYADEAQDYESRQITVWREGATGQLMEQVTYEGLRTEDEIQKRAKYDFDTAVYRSTYYTMDVPAEAIRCRRGSLVGVQHDMLTVRSGQGRVVGWEIDDAGDVSAIHLDDAVPFASTQYMEEVDDLSAVPDLSLLGLRTGVAIRRTTGAVTSHEVFGVSDGGFVLNFSPSISATGIDVEALAVVGGLSEEYGRFIVFDMAPKDDLSFTLTLVDEGSELFAA</sequence>
<proteinExistence type="predicted"/>
<dbReference type="AlphaFoldDB" id="A0A291GB14"/>
<evidence type="ECO:0000259" key="1">
    <source>
        <dbReference type="Pfam" id="PF13550"/>
    </source>
</evidence>
<organism evidence="2 3">
    <name type="scientific">Celeribacter ethanolicus</name>
    <dbReference type="NCBI Taxonomy" id="1758178"/>
    <lineage>
        <taxon>Bacteria</taxon>
        <taxon>Pseudomonadati</taxon>
        <taxon>Pseudomonadota</taxon>
        <taxon>Alphaproteobacteria</taxon>
        <taxon>Rhodobacterales</taxon>
        <taxon>Roseobacteraceae</taxon>
        <taxon>Celeribacter</taxon>
    </lineage>
</organism>